<reference evidence="1 2" key="1">
    <citation type="submission" date="2018-08" db="EMBL/GenBank/DDBJ databases">
        <title>A genome reference for cultivated species of the human gut microbiota.</title>
        <authorList>
            <person name="Zou Y."/>
            <person name="Xue W."/>
            <person name="Luo G."/>
        </authorList>
    </citation>
    <scope>NUCLEOTIDE SEQUENCE [LARGE SCALE GENOMIC DNA]</scope>
    <source>
        <strain evidence="1 2">AM16-54</strain>
    </source>
</reference>
<dbReference type="EMBL" id="QRKB01000001">
    <property type="protein sequence ID" value="RHH85237.1"/>
    <property type="molecule type" value="Genomic_DNA"/>
</dbReference>
<organism evidence="1 2">
    <name type="scientific">Segatella copri</name>
    <dbReference type="NCBI Taxonomy" id="165179"/>
    <lineage>
        <taxon>Bacteria</taxon>
        <taxon>Pseudomonadati</taxon>
        <taxon>Bacteroidota</taxon>
        <taxon>Bacteroidia</taxon>
        <taxon>Bacteroidales</taxon>
        <taxon>Prevotellaceae</taxon>
        <taxon>Segatella</taxon>
    </lineage>
</organism>
<proteinExistence type="predicted"/>
<dbReference type="Proteomes" id="UP000284548">
    <property type="component" value="Unassembled WGS sequence"/>
</dbReference>
<name>A0A3R6F1X1_9BACT</name>
<evidence type="ECO:0000313" key="2">
    <source>
        <dbReference type="Proteomes" id="UP000284548"/>
    </source>
</evidence>
<gene>
    <name evidence="1" type="ORF">DW192_00455</name>
</gene>
<accession>A0A3R6F1X1</accession>
<dbReference type="AlphaFoldDB" id="A0A3R6F1X1"/>
<protein>
    <submittedName>
        <fullName evidence="1">Uncharacterized protein</fullName>
    </submittedName>
</protein>
<evidence type="ECO:0000313" key="1">
    <source>
        <dbReference type="EMBL" id="RHH85237.1"/>
    </source>
</evidence>
<comment type="caution">
    <text evidence="1">The sequence shown here is derived from an EMBL/GenBank/DDBJ whole genome shotgun (WGS) entry which is preliminary data.</text>
</comment>
<sequence length="94" mass="10730">MVMGTKVEVRTIPLHGLFIHRKQVWRSLGKLRAESHSTTAQKVFMNEHDTEVSTENADFIDGLKVTPYDGELPKISKNVGSMSYYQYCLTQKLV</sequence>